<proteinExistence type="predicted"/>
<dbReference type="RefSeq" id="XP_033524218.1">
    <property type="nucleotide sequence ID" value="XM_033666657.1"/>
</dbReference>
<dbReference type="GeneID" id="54407089"/>
<feature type="chain" id="PRO_5025626695" evidence="1">
    <location>
        <begin position="23"/>
        <end position="484"/>
    </location>
</feature>
<dbReference type="OrthoDB" id="3592035at2759"/>
<protein>
    <submittedName>
        <fullName evidence="4">DUF1593-domain-containing protein</fullName>
    </submittedName>
</protein>
<keyword evidence="5" id="KW-1185">Reference proteome</keyword>
<dbReference type="Proteomes" id="UP000799771">
    <property type="component" value="Unassembled WGS sequence"/>
</dbReference>
<dbReference type="InterPro" id="IPR048527">
    <property type="entry name" value="Sde182_C"/>
</dbReference>
<evidence type="ECO:0000313" key="5">
    <source>
        <dbReference type="Proteomes" id="UP000799771"/>
    </source>
</evidence>
<reference evidence="4" key="1">
    <citation type="journal article" date="2020" name="Stud. Mycol.">
        <title>101 Dothideomycetes genomes: a test case for predicting lifestyles and emergence of pathogens.</title>
        <authorList>
            <person name="Haridas S."/>
            <person name="Albert R."/>
            <person name="Binder M."/>
            <person name="Bloem J."/>
            <person name="Labutti K."/>
            <person name="Salamov A."/>
            <person name="Andreopoulos B."/>
            <person name="Baker S."/>
            <person name="Barry K."/>
            <person name="Bills G."/>
            <person name="Bluhm B."/>
            <person name="Cannon C."/>
            <person name="Castanera R."/>
            <person name="Culley D."/>
            <person name="Daum C."/>
            <person name="Ezra D."/>
            <person name="Gonzalez J."/>
            <person name="Henrissat B."/>
            <person name="Kuo A."/>
            <person name="Liang C."/>
            <person name="Lipzen A."/>
            <person name="Lutzoni F."/>
            <person name="Magnuson J."/>
            <person name="Mondo S."/>
            <person name="Nolan M."/>
            <person name="Ohm R."/>
            <person name="Pangilinan J."/>
            <person name="Park H.-J."/>
            <person name="Ramirez L."/>
            <person name="Alfaro M."/>
            <person name="Sun H."/>
            <person name="Tritt A."/>
            <person name="Yoshinaga Y."/>
            <person name="Zwiers L.-H."/>
            <person name="Turgeon B."/>
            <person name="Goodwin S."/>
            <person name="Spatafora J."/>
            <person name="Crous P."/>
            <person name="Grigoriev I."/>
        </authorList>
    </citation>
    <scope>NUCLEOTIDE SEQUENCE</scope>
    <source>
        <strain evidence="4">CBS 119687</strain>
    </source>
</reference>
<organism evidence="4 5">
    <name type="scientific">Dothidotthia symphoricarpi CBS 119687</name>
    <dbReference type="NCBI Taxonomy" id="1392245"/>
    <lineage>
        <taxon>Eukaryota</taxon>
        <taxon>Fungi</taxon>
        <taxon>Dikarya</taxon>
        <taxon>Ascomycota</taxon>
        <taxon>Pezizomycotina</taxon>
        <taxon>Dothideomycetes</taxon>
        <taxon>Pleosporomycetidae</taxon>
        <taxon>Pleosporales</taxon>
        <taxon>Dothidotthiaceae</taxon>
        <taxon>Dothidotthia</taxon>
    </lineage>
</organism>
<gene>
    <name evidence="4" type="ORF">P153DRAFT_356514</name>
</gene>
<feature type="domain" description="Cellulose-binding Sde182 C-terminal" evidence="3">
    <location>
        <begin position="397"/>
        <end position="481"/>
    </location>
</feature>
<feature type="domain" description="Cellulose-binding Sde182 nucleoside hydrolase-like" evidence="2">
    <location>
        <begin position="43"/>
        <end position="311"/>
    </location>
</feature>
<evidence type="ECO:0000256" key="1">
    <source>
        <dbReference type="SAM" id="SignalP"/>
    </source>
</evidence>
<feature type="signal peptide" evidence="1">
    <location>
        <begin position="1"/>
        <end position="22"/>
    </location>
</feature>
<keyword evidence="1" id="KW-0732">Signal</keyword>
<dbReference type="Pfam" id="PF07632">
    <property type="entry name" value="Sde182_NH-like"/>
    <property type="match status" value="1"/>
</dbReference>
<dbReference type="InterPro" id="IPR013783">
    <property type="entry name" value="Ig-like_fold"/>
</dbReference>
<dbReference type="EMBL" id="ML977505">
    <property type="protein sequence ID" value="KAF2129831.1"/>
    <property type="molecule type" value="Genomic_DNA"/>
</dbReference>
<dbReference type="InterPro" id="IPR036452">
    <property type="entry name" value="Ribo_hydro-like"/>
</dbReference>
<dbReference type="Pfam" id="PF21027">
    <property type="entry name" value="Sde0182_C"/>
    <property type="match status" value="1"/>
</dbReference>
<evidence type="ECO:0000313" key="4">
    <source>
        <dbReference type="EMBL" id="KAF2129831.1"/>
    </source>
</evidence>
<dbReference type="GO" id="GO:0016799">
    <property type="term" value="F:hydrolase activity, hydrolyzing N-glycosyl compounds"/>
    <property type="evidence" value="ECO:0007669"/>
    <property type="project" value="InterPro"/>
</dbReference>
<dbReference type="Gene3D" id="3.90.245.10">
    <property type="entry name" value="Ribonucleoside hydrolase-like"/>
    <property type="match status" value="1"/>
</dbReference>
<dbReference type="AlphaFoldDB" id="A0A6A6AHA8"/>
<evidence type="ECO:0000259" key="2">
    <source>
        <dbReference type="Pfam" id="PF07632"/>
    </source>
</evidence>
<name>A0A6A6AHA8_9PLEO</name>
<dbReference type="InterPro" id="IPR011483">
    <property type="entry name" value="Sde182_NH-like"/>
</dbReference>
<sequence length="484" mass="53841">MTVSRLLSLFGLVALHCTPVLTRSIGTRVANQCESTRYEAQPRVFICTDMSNEPDDQMSLVRFLTYANEFDIQGIAGVTSVWKNDSIDISTIHTVISAYGNITGNLNANVPSSASYPPASDLLAKVYPGHAVYGLAALDLEPSDAAKALVKSVDGASINKPQWTLMWGGAAVLAEALSYVSKSRDAAAVADFVRKLRVYSISDQDDAGSWIRDTYPSLFYIVSLHGFSEYTAASWNGISGEEIRYFDQGGPDSSLVTNDWLQEHIRIGSLGQHYPRYAYIMEGDTPSFFPLIQNGLGDPEHPEWGSWGGRFKPVDAARRSNVFSDTAEWVQGLNGQFFMSSFAGIWRWRQAYQYDFANRMQWSTQSDYSKSNHAPVVVVNGTCGPAALKVSYQFNTTVVLDASSTWDPDSDELQFDWLFYKDVTYRLEANISTVDSYMTIDKLNPTGSMVRVSTFDDNEMHVILSVTDPHNMTTYRRIILEPTS</sequence>
<dbReference type="Gene3D" id="2.60.40.10">
    <property type="entry name" value="Immunoglobulins"/>
    <property type="match status" value="1"/>
</dbReference>
<evidence type="ECO:0000259" key="3">
    <source>
        <dbReference type="Pfam" id="PF21027"/>
    </source>
</evidence>
<accession>A0A6A6AHA8</accession>